<reference evidence="1 2" key="1">
    <citation type="submission" date="2019-07" db="EMBL/GenBank/DDBJ databases">
        <title>Genomic Encyclopedia of Type Strains, Phase IV (KMG-IV): sequencing the most valuable type-strain genomes for metagenomic binning, comparative biology and taxonomic classification.</title>
        <authorList>
            <person name="Goeker M."/>
        </authorList>
    </citation>
    <scope>NUCLEOTIDE SEQUENCE [LARGE SCALE GENOMIC DNA]</scope>
    <source>
        <strain evidence="1 2">SS015</strain>
    </source>
</reference>
<proteinExistence type="predicted"/>
<dbReference type="Proteomes" id="UP000324159">
    <property type="component" value="Unassembled WGS sequence"/>
</dbReference>
<keyword evidence="2" id="KW-1185">Reference proteome</keyword>
<dbReference type="AlphaFoldDB" id="A0A5D3WK74"/>
<sequence length="76" mass="8513">MGVHLQLEFALRQIKPCRDNLLVGCACMFTWCRLADLRADEEIEFVGSQWGIAGRKPAGYRRTAACQMNGKGALLR</sequence>
<dbReference type="EMBL" id="VNIB01000010">
    <property type="protein sequence ID" value="TYO97528.1"/>
    <property type="molecule type" value="Genomic_DNA"/>
</dbReference>
<evidence type="ECO:0000313" key="1">
    <source>
        <dbReference type="EMBL" id="TYO97528.1"/>
    </source>
</evidence>
<protein>
    <submittedName>
        <fullName evidence="1">Uncharacterized protein</fullName>
    </submittedName>
</protein>
<gene>
    <name evidence="1" type="ORF">EDC39_11068</name>
</gene>
<evidence type="ECO:0000313" key="2">
    <source>
        <dbReference type="Proteomes" id="UP000324159"/>
    </source>
</evidence>
<comment type="caution">
    <text evidence="1">The sequence shown here is derived from an EMBL/GenBank/DDBJ whole genome shotgun (WGS) entry which is preliminary data.</text>
</comment>
<organism evidence="1 2">
    <name type="scientific">Geothermobacter ehrlichii</name>
    <dbReference type="NCBI Taxonomy" id="213224"/>
    <lineage>
        <taxon>Bacteria</taxon>
        <taxon>Pseudomonadati</taxon>
        <taxon>Thermodesulfobacteriota</taxon>
        <taxon>Desulfuromonadia</taxon>
        <taxon>Desulfuromonadales</taxon>
        <taxon>Geothermobacteraceae</taxon>
        <taxon>Geothermobacter</taxon>
    </lineage>
</organism>
<name>A0A5D3WK74_9BACT</name>
<accession>A0A5D3WK74</accession>